<dbReference type="AlphaFoldDB" id="A0A3F3IHA9"/>
<protein>
    <recommendedName>
        <fullName evidence="2">Type VI secretion system baseplate subunit TssE</fullName>
    </recommendedName>
</protein>
<sequence length="150" mass="17355">MPEVSFLHRLGENPAINDDGSVNEPDEISLMLTDLRFIFSSRHVPAVSRAEKAVSGTILYYGISDIDSIYCDEGRYTEILRSDISEALSCFEPRLKNTVVTFEKKEFEQVFFMVRSHFFSKAVAFEIVWSNTAHHYSVYYPLNYDDQKVY</sequence>
<comment type="caution">
    <text evidence="1">The sequence shown here is derived from an EMBL/GenBank/DDBJ whole genome shotgun (WGS) entry which is preliminary data.</text>
</comment>
<accession>A0A3F3IHA9</accession>
<reference evidence="1" key="1">
    <citation type="submission" date="2016-09" db="EMBL/GenBank/DDBJ databases">
        <title>Whole Genome Sequencing of Salmonella enterica subsp. enterica serovar Nottingham.</title>
        <authorList>
            <person name="Zheng J."/>
            <person name="Wang H."/>
        </authorList>
    </citation>
    <scope>NUCLEOTIDE SEQUENCE [LARGE SCALE GENOMIC DNA]</scope>
    <source>
        <strain evidence="1">CFSAN055411</strain>
    </source>
</reference>
<dbReference type="SUPFAM" id="SSF160719">
    <property type="entry name" value="gpW/gp25-like"/>
    <property type="match status" value="1"/>
</dbReference>
<dbReference type="Proteomes" id="UP000852880">
    <property type="component" value="Unassembled WGS sequence"/>
</dbReference>
<organism evidence="1">
    <name type="scientific">Salmonella enterica</name>
    <name type="common">Salmonella choleraesuis</name>
    <dbReference type="NCBI Taxonomy" id="28901"/>
    <lineage>
        <taxon>Bacteria</taxon>
        <taxon>Pseudomonadati</taxon>
        <taxon>Pseudomonadota</taxon>
        <taxon>Gammaproteobacteria</taxon>
        <taxon>Enterobacterales</taxon>
        <taxon>Enterobacteriaceae</taxon>
        <taxon>Salmonella</taxon>
    </lineage>
</organism>
<dbReference type="RefSeq" id="WP_069721860.1">
    <property type="nucleotide sequence ID" value="NZ_MJEL01000054.1"/>
</dbReference>
<proteinExistence type="predicted"/>
<gene>
    <name evidence="1" type="ORF">BH006_06890</name>
</gene>
<evidence type="ECO:0000313" key="1">
    <source>
        <dbReference type="EMBL" id="OEH95574.1"/>
    </source>
</evidence>
<evidence type="ECO:0008006" key="2">
    <source>
        <dbReference type="Google" id="ProtNLM"/>
    </source>
</evidence>
<dbReference type="EMBL" id="MJEL01000054">
    <property type="protein sequence ID" value="OEH95574.1"/>
    <property type="molecule type" value="Genomic_DNA"/>
</dbReference>
<name>A0A3F3IHA9_SALER</name>